<organism evidence="3 4">
    <name type="scientific">Symmachiella dynata</name>
    <dbReference type="NCBI Taxonomy" id="2527995"/>
    <lineage>
        <taxon>Bacteria</taxon>
        <taxon>Pseudomonadati</taxon>
        <taxon>Planctomycetota</taxon>
        <taxon>Planctomycetia</taxon>
        <taxon>Planctomycetales</taxon>
        <taxon>Planctomycetaceae</taxon>
        <taxon>Symmachiella</taxon>
    </lineage>
</organism>
<dbReference type="Gene3D" id="3.30.530.20">
    <property type="match status" value="1"/>
</dbReference>
<feature type="domain" description="Activator of Hsp90 ATPase homologue 1/2-like C-terminal" evidence="2">
    <location>
        <begin position="49"/>
        <end position="142"/>
    </location>
</feature>
<proteinExistence type="inferred from homology"/>
<reference evidence="3 4" key="1">
    <citation type="submission" date="2019-02" db="EMBL/GenBank/DDBJ databases">
        <title>Deep-cultivation of Planctomycetes and their phenomic and genomic characterization uncovers novel biology.</title>
        <authorList>
            <person name="Wiegand S."/>
            <person name="Jogler M."/>
            <person name="Boedeker C."/>
            <person name="Pinto D."/>
            <person name="Vollmers J."/>
            <person name="Rivas-Marin E."/>
            <person name="Kohn T."/>
            <person name="Peeters S.H."/>
            <person name="Heuer A."/>
            <person name="Rast P."/>
            <person name="Oberbeckmann S."/>
            <person name="Bunk B."/>
            <person name="Jeske O."/>
            <person name="Meyerdierks A."/>
            <person name="Storesund J.E."/>
            <person name="Kallscheuer N."/>
            <person name="Luecker S."/>
            <person name="Lage O.M."/>
            <person name="Pohl T."/>
            <person name="Merkel B.J."/>
            <person name="Hornburger P."/>
            <person name="Mueller R.-W."/>
            <person name="Bruemmer F."/>
            <person name="Labrenz M."/>
            <person name="Spormann A.M."/>
            <person name="Op den Camp H."/>
            <person name="Overmann J."/>
            <person name="Amann R."/>
            <person name="Jetten M.S.M."/>
            <person name="Mascher T."/>
            <person name="Medema M.H."/>
            <person name="Devos D.P."/>
            <person name="Kaster A.-K."/>
            <person name="Ovreas L."/>
            <person name="Rohde M."/>
            <person name="Galperin M.Y."/>
            <person name="Jogler C."/>
        </authorList>
    </citation>
    <scope>NUCLEOTIDE SEQUENCE [LARGE SCALE GENOMIC DNA]</scope>
    <source>
        <strain evidence="3 4">Mal52</strain>
    </source>
</reference>
<protein>
    <recommendedName>
        <fullName evidence="2">Activator of Hsp90 ATPase homologue 1/2-like C-terminal domain-containing protein</fullName>
    </recommendedName>
</protein>
<evidence type="ECO:0000256" key="1">
    <source>
        <dbReference type="ARBA" id="ARBA00006817"/>
    </source>
</evidence>
<dbReference type="OrthoDB" id="268331at2"/>
<dbReference type="EMBL" id="CP036276">
    <property type="protein sequence ID" value="QDU47486.1"/>
    <property type="molecule type" value="Genomic_DNA"/>
</dbReference>
<accession>A0A517ZYF6</accession>
<dbReference type="SUPFAM" id="SSF55961">
    <property type="entry name" value="Bet v1-like"/>
    <property type="match status" value="1"/>
</dbReference>
<comment type="similarity">
    <text evidence="1">Belongs to the AHA1 family.</text>
</comment>
<dbReference type="Proteomes" id="UP000319383">
    <property type="component" value="Chromosome"/>
</dbReference>
<dbReference type="RefSeq" id="WP_145380297.1">
    <property type="nucleotide sequence ID" value="NZ_CAXBED010000085.1"/>
</dbReference>
<dbReference type="InterPro" id="IPR023393">
    <property type="entry name" value="START-like_dom_sf"/>
</dbReference>
<evidence type="ECO:0000259" key="2">
    <source>
        <dbReference type="Pfam" id="PF08327"/>
    </source>
</evidence>
<keyword evidence="4" id="KW-1185">Reference proteome</keyword>
<evidence type="ECO:0000313" key="4">
    <source>
        <dbReference type="Proteomes" id="UP000319383"/>
    </source>
</evidence>
<dbReference type="InterPro" id="IPR013538">
    <property type="entry name" value="ASHA1/2-like_C"/>
</dbReference>
<dbReference type="KEGG" id="sdyn:Mal52_60180"/>
<dbReference type="Pfam" id="PF08327">
    <property type="entry name" value="AHSA1"/>
    <property type="match status" value="1"/>
</dbReference>
<evidence type="ECO:0000313" key="3">
    <source>
        <dbReference type="EMBL" id="QDU47486.1"/>
    </source>
</evidence>
<gene>
    <name evidence="3" type="ORF">Mal52_60180</name>
</gene>
<sequence length="143" mass="16229">MPETQDLSVDVIQTVDIHAAIGDSYQALIRRLTDENSTPDNKPLPMVLEQWPGGRWFRDLGNGQGHLWGFVQVIKPPTLIEIHGPMFMSYPVAGHIQFRLTQISGGTELYLRHRALGQVEEEHRQGVTHGWEYFANTVKQLAE</sequence>
<dbReference type="CDD" id="cd07814">
    <property type="entry name" value="SRPBCC_CalC_Aha1-like"/>
    <property type="match status" value="1"/>
</dbReference>
<name>A0A517ZYF6_9PLAN</name>
<dbReference type="AlphaFoldDB" id="A0A517ZYF6"/>